<feature type="coiled-coil region" evidence="1">
    <location>
        <begin position="137"/>
        <end position="164"/>
    </location>
</feature>
<dbReference type="Proteomes" id="UP001321749">
    <property type="component" value="Unassembled WGS sequence"/>
</dbReference>
<dbReference type="AlphaFoldDB" id="A0AAV9HWD9"/>
<keyword evidence="1" id="KW-0175">Coiled coil</keyword>
<feature type="region of interest" description="Disordered" evidence="2">
    <location>
        <begin position="169"/>
        <end position="208"/>
    </location>
</feature>
<evidence type="ECO:0000256" key="2">
    <source>
        <dbReference type="SAM" id="MobiDB-lite"/>
    </source>
</evidence>
<reference evidence="3" key="2">
    <citation type="submission" date="2023-06" db="EMBL/GenBank/DDBJ databases">
        <authorList>
            <consortium name="Lawrence Berkeley National Laboratory"/>
            <person name="Mondo S.J."/>
            <person name="Hensen N."/>
            <person name="Bonometti L."/>
            <person name="Westerberg I."/>
            <person name="Brannstrom I.O."/>
            <person name="Guillou S."/>
            <person name="Cros-Aarteil S."/>
            <person name="Calhoun S."/>
            <person name="Haridas S."/>
            <person name="Kuo A."/>
            <person name="Pangilinan J."/>
            <person name="Riley R."/>
            <person name="Labutti K."/>
            <person name="Andreopoulos B."/>
            <person name="Lipzen A."/>
            <person name="Chen C."/>
            <person name="Yanf M."/>
            <person name="Daum C."/>
            <person name="Ng V."/>
            <person name="Clum A."/>
            <person name="Steindorff A."/>
            <person name="Ohm R."/>
            <person name="Martin F."/>
            <person name="Silar P."/>
            <person name="Natvig D."/>
            <person name="Lalanne C."/>
            <person name="Gautier V."/>
            <person name="Ament-Velasquez S.L."/>
            <person name="Kruys A."/>
            <person name="Hutchinson M.I."/>
            <person name="Powell A.J."/>
            <person name="Barry K."/>
            <person name="Miller A.N."/>
            <person name="Grigoriev I.V."/>
            <person name="Debuchy R."/>
            <person name="Gladieux P."/>
            <person name="Thoren M.H."/>
            <person name="Johannesson H."/>
        </authorList>
    </citation>
    <scope>NUCLEOTIDE SEQUENCE</scope>
    <source>
        <strain evidence="3">PSN324</strain>
    </source>
</reference>
<evidence type="ECO:0000256" key="1">
    <source>
        <dbReference type="SAM" id="Coils"/>
    </source>
</evidence>
<gene>
    <name evidence="3" type="ORF">QBC42DRAFT_248967</name>
</gene>
<evidence type="ECO:0000313" key="3">
    <source>
        <dbReference type="EMBL" id="KAK4465167.1"/>
    </source>
</evidence>
<sequence length="208" mass="23373">MNMSTFPTSNITYPQPCRRKQLHDPSLDCPVKALRTAGEQKVHDGTHHNIYDAGDPNARTTSEYWLNRTPHAGLEYVVRLELGKLLDTAEKVERLLDRLVGSCKLDWWLVPRAAQAARSRGVDPAAFEPWDRKKPEVVEMLIELRNQQRAWEEAEREVAEVLEQIVEMNPPGEVSFESPRGRPSVSRGGFESGSPSKLAGTATQESTV</sequence>
<organism evidence="3 4">
    <name type="scientific">Cladorrhinum samala</name>
    <dbReference type="NCBI Taxonomy" id="585594"/>
    <lineage>
        <taxon>Eukaryota</taxon>
        <taxon>Fungi</taxon>
        <taxon>Dikarya</taxon>
        <taxon>Ascomycota</taxon>
        <taxon>Pezizomycotina</taxon>
        <taxon>Sordariomycetes</taxon>
        <taxon>Sordariomycetidae</taxon>
        <taxon>Sordariales</taxon>
        <taxon>Podosporaceae</taxon>
        <taxon>Cladorrhinum</taxon>
    </lineage>
</organism>
<evidence type="ECO:0000313" key="4">
    <source>
        <dbReference type="Proteomes" id="UP001321749"/>
    </source>
</evidence>
<accession>A0AAV9HWD9</accession>
<reference evidence="3" key="1">
    <citation type="journal article" date="2023" name="Mol. Phylogenet. Evol.">
        <title>Genome-scale phylogeny and comparative genomics of the fungal order Sordariales.</title>
        <authorList>
            <person name="Hensen N."/>
            <person name="Bonometti L."/>
            <person name="Westerberg I."/>
            <person name="Brannstrom I.O."/>
            <person name="Guillou S."/>
            <person name="Cros-Aarteil S."/>
            <person name="Calhoun S."/>
            <person name="Haridas S."/>
            <person name="Kuo A."/>
            <person name="Mondo S."/>
            <person name="Pangilinan J."/>
            <person name="Riley R."/>
            <person name="LaButti K."/>
            <person name="Andreopoulos B."/>
            <person name="Lipzen A."/>
            <person name="Chen C."/>
            <person name="Yan M."/>
            <person name="Daum C."/>
            <person name="Ng V."/>
            <person name="Clum A."/>
            <person name="Steindorff A."/>
            <person name="Ohm R.A."/>
            <person name="Martin F."/>
            <person name="Silar P."/>
            <person name="Natvig D.O."/>
            <person name="Lalanne C."/>
            <person name="Gautier V."/>
            <person name="Ament-Velasquez S.L."/>
            <person name="Kruys A."/>
            <person name="Hutchinson M.I."/>
            <person name="Powell A.J."/>
            <person name="Barry K."/>
            <person name="Miller A.N."/>
            <person name="Grigoriev I.V."/>
            <person name="Debuchy R."/>
            <person name="Gladieux P."/>
            <person name="Hiltunen Thoren M."/>
            <person name="Johannesson H."/>
        </authorList>
    </citation>
    <scope>NUCLEOTIDE SEQUENCE</scope>
    <source>
        <strain evidence="3">PSN324</strain>
    </source>
</reference>
<proteinExistence type="predicted"/>
<dbReference type="EMBL" id="MU864942">
    <property type="protein sequence ID" value="KAK4465167.1"/>
    <property type="molecule type" value="Genomic_DNA"/>
</dbReference>
<name>A0AAV9HWD9_9PEZI</name>
<protein>
    <submittedName>
        <fullName evidence="3">Uncharacterized protein</fullName>
    </submittedName>
</protein>
<comment type="caution">
    <text evidence="3">The sequence shown here is derived from an EMBL/GenBank/DDBJ whole genome shotgun (WGS) entry which is preliminary data.</text>
</comment>
<keyword evidence="4" id="KW-1185">Reference proteome</keyword>